<evidence type="ECO:0000313" key="5">
    <source>
        <dbReference type="Proteomes" id="UP000002173"/>
    </source>
</evidence>
<dbReference type="GeneID" id="5477095"/>
<keyword evidence="1" id="KW-0677">Repeat</keyword>
<dbReference type="PANTHER" id="PTHR48094:SF12">
    <property type="entry name" value="PARKINSON DISEASE PROTEIN 7 HOMOLOG"/>
    <property type="match status" value="1"/>
</dbReference>
<keyword evidence="5" id="KW-1185">Reference proteome</keyword>
<reference evidence="4" key="2">
    <citation type="submission" date="2007-08" db="EMBL/GenBank/DDBJ databases">
        <authorList>
            <person name="Nene V."/>
        </authorList>
    </citation>
    <scope>NUCLEOTIDE SEQUENCE</scope>
    <source>
        <strain evidence="4">T2Bo</strain>
    </source>
</reference>
<dbReference type="CDD" id="cd03135">
    <property type="entry name" value="GATase1_DJ-1"/>
    <property type="match status" value="1"/>
</dbReference>
<dbReference type="InterPro" id="IPR050325">
    <property type="entry name" value="Prot/Nucl_acid_deglycase"/>
</dbReference>
<dbReference type="VEuPathDB" id="PiroplasmaDB:BBOV_I002290"/>
<dbReference type="eggNOG" id="KOG2764">
    <property type="taxonomic scope" value="Eukaryota"/>
</dbReference>
<protein>
    <submittedName>
        <fullName evidence="4">4-methyl-5(B-hydroxyethyl)-thiazol monophosphate biosynthesis enzyme, putative</fullName>
    </submittedName>
</protein>
<dbReference type="FunCoup" id="A7AW83">
    <property type="interactions" value="52"/>
</dbReference>
<dbReference type="PANTHER" id="PTHR48094">
    <property type="entry name" value="PROTEIN/NUCLEIC ACID DEGLYCASE DJ-1-RELATED"/>
    <property type="match status" value="1"/>
</dbReference>
<reference evidence="3" key="3">
    <citation type="journal article" date="2014" name="BMC Genomics">
        <title>The Babesia bovis gene and promoter model: an update from full-length EST analysis.</title>
        <authorList>
            <person name="Yamagishi J."/>
            <person name="Wakaguri H."/>
            <person name="Yokoyama N."/>
            <person name="Yamashita R."/>
            <person name="Suzuki Y."/>
            <person name="Xuan X."/>
            <person name="Igarashi I."/>
        </authorList>
    </citation>
    <scope>NUCLEOTIDE SEQUENCE</scope>
    <source>
        <strain evidence="3">Texas</strain>
    </source>
</reference>
<dbReference type="GO" id="GO:0005737">
    <property type="term" value="C:cytoplasm"/>
    <property type="evidence" value="ECO:0007669"/>
    <property type="project" value="UniProtKB-ARBA"/>
</dbReference>
<accession>A7AW83</accession>
<dbReference type="SUPFAM" id="SSF52317">
    <property type="entry name" value="Class I glutamine amidotransferase-like"/>
    <property type="match status" value="1"/>
</dbReference>
<reference evidence="5" key="4">
    <citation type="journal article" date="2020" name="Data Brief">
        <title>Transcriptome dataset of Babesia bovis life stages within vertebrate and invertebrate hosts.</title>
        <authorList>
            <person name="Ueti M.W."/>
            <person name="Johnson W.C."/>
            <person name="Kappmeyer L.S."/>
            <person name="Herndon D.R."/>
            <person name="Mousel M.R."/>
            <person name="Reif K.E."/>
            <person name="Taus N.S."/>
            <person name="Ifeonu O.O."/>
            <person name="Silva J.C."/>
            <person name="Suarez C.E."/>
            <person name="Brayton K.A."/>
        </authorList>
    </citation>
    <scope>NUCLEOTIDE SEQUENCE [LARGE SCALE GENOMIC DNA]</scope>
</reference>
<evidence type="ECO:0000256" key="1">
    <source>
        <dbReference type="ARBA" id="ARBA00022737"/>
    </source>
</evidence>
<dbReference type="GO" id="GO:1903189">
    <property type="term" value="P:glyoxal metabolic process"/>
    <property type="evidence" value="ECO:0007669"/>
    <property type="project" value="TreeGrafter"/>
</dbReference>
<dbReference type="Gene3D" id="3.40.50.880">
    <property type="match status" value="1"/>
</dbReference>
<evidence type="ECO:0000313" key="3">
    <source>
        <dbReference type="EMBL" id="BAN64539.1"/>
    </source>
</evidence>
<dbReference type="EMBL" id="AAXT01000005">
    <property type="protein sequence ID" value="EDO05311.1"/>
    <property type="molecule type" value="Genomic_DNA"/>
</dbReference>
<dbReference type="STRING" id="5865.A7AW83"/>
<dbReference type="KEGG" id="bbo:BBOV_I002290"/>
<feature type="domain" description="DJ-1/PfpI" evidence="2">
    <location>
        <begin position="13"/>
        <end position="174"/>
    </location>
</feature>
<reference evidence="5" key="5">
    <citation type="journal article" date="2021" name="Int. J. Parasitol.">
        <title>Comparative analysis of gene expression between Babesia bovis blood stages and kinetes allowed by improved genome annotation.</title>
        <authorList>
            <person name="Ueti M.W."/>
            <person name="Johnson W.C."/>
            <person name="Kappmeyer L.S."/>
            <person name="Herndon D.R."/>
            <person name="Mousel M.R."/>
            <person name="Reif K.E."/>
            <person name="Taus N.S."/>
            <person name="Ifeonu O.O."/>
            <person name="Silva J.C."/>
            <person name="Suarez C.E."/>
            <person name="Brayton K.A."/>
        </authorList>
    </citation>
    <scope>NUCLEOTIDE SEQUENCE [LARGE SCALE GENOMIC DNA]</scope>
</reference>
<dbReference type="InterPro" id="IPR006287">
    <property type="entry name" value="DJ-1"/>
</dbReference>
<dbReference type="AlphaFoldDB" id="A7AW83"/>
<dbReference type="InterPro" id="IPR029062">
    <property type="entry name" value="Class_I_gatase-like"/>
</dbReference>
<dbReference type="Pfam" id="PF01965">
    <property type="entry name" value="DJ-1_PfpI"/>
    <property type="match status" value="1"/>
</dbReference>
<reference evidence="4 5" key="1">
    <citation type="journal article" date="2007" name="PLoS Pathog.">
        <title>Genome sequence of Babesia bovis and comparative analysis of apicomplexan hemoprotozoa.</title>
        <authorList>
            <person name="Brayton K.A."/>
            <person name="Lau A.O.T."/>
            <person name="Herndon D.R."/>
            <person name="Hannick L."/>
            <person name="Kappmeyer L.S."/>
            <person name="Berens S.J."/>
            <person name="Bidwell S.L."/>
            <person name="Brown W.C."/>
            <person name="Crabtree J."/>
            <person name="Fadrosh D."/>
            <person name="Feldblum T."/>
            <person name="Forberger H.A."/>
            <person name="Haas B.J."/>
            <person name="Howell J.M."/>
            <person name="Khouri H."/>
            <person name="Koo H."/>
            <person name="Mann D.J."/>
            <person name="Norimine J."/>
            <person name="Paulsen I.T."/>
            <person name="Radune D."/>
            <person name="Ren Q."/>
            <person name="Smith R.K. Jr."/>
            <person name="Suarez C.E."/>
            <person name="White O."/>
            <person name="Wortman J.R."/>
            <person name="Knowles D.P. Jr."/>
            <person name="McElwain T.F."/>
            <person name="Nene V.M."/>
        </authorList>
    </citation>
    <scope>NUCLEOTIDE SEQUENCE [LARGE SCALE GENOMIC DNA]</scope>
    <source>
        <strain evidence="4">T2Bo</strain>
    </source>
</reference>
<evidence type="ECO:0000313" key="4">
    <source>
        <dbReference type="EMBL" id="EDO05311.1"/>
    </source>
</evidence>
<sequence length="195" mass="20477">MCFIFKMGSKEQKALIAVANGSEDIEFVTVVDVLRRAGVTVTVASVHKSKDVVMAHGTKITADAAIDDVAKKTFDLIVVPGGLPGSTHCAESTTLIKMLNQHKDGNRYYAAICAAPAVVLAAGGILDKQTAAVAYPGFEDALPYVGKGRVCVSGKCVTSKAPGTAMEFALKLVELLCGVQKKEQLKVGMLVHADI</sequence>
<dbReference type="RefSeq" id="XP_001608879.1">
    <property type="nucleotide sequence ID" value="XM_001608829.1"/>
</dbReference>
<dbReference type="InterPro" id="IPR002818">
    <property type="entry name" value="DJ-1/PfpI"/>
</dbReference>
<organism evidence="4 5">
    <name type="scientific">Babesia bovis</name>
    <dbReference type="NCBI Taxonomy" id="5865"/>
    <lineage>
        <taxon>Eukaryota</taxon>
        <taxon>Sar</taxon>
        <taxon>Alveolata</taxon>
        <taxon>Apicomplexa</taxon>
        <taxon>Aconoidasida</taxon>
        <taxon>Piroplasmida</taxon>
        <taxon>Babesiidae</taxon>
        <taxon>Babesia</taxon>
    </lineage>
</organism>
<dbReference type="OMA" id="KATCYPG"/>
<proteinExistence type="evidence at transcript level"/>
<dbReference type="FunFam" id="3.40.50.880:FF:000015">
    <property type="entry name" value="Protein DJ-1 homolog C"/>
    <property type="match status" value="1"/>
</dbReference>
<dbReference type="Proteomes" id="UP000002173">
    <property type="component" value="Unassembled WGS sequence"/>
</dbReference>
<dbReference type="NCBIfam" id="TIGR01383">
    <property type="entry name" value="not_thiJ"/>
    <property type="match status" value="1"/>
</dbReference>
<dbReference type="EMBL" id="AK440745">
    <property type="protein sequence ID" value="BAN64539.1"/>
    <property type="molecule type" value="mRNA"/>
</dbReference>
<evidence type="ECO:0000259" key="2">
    <source>
        <dbReference type="Pfam" id="PF01965"/>
    </source>
</evidence>
<gene>
    <name evidence="3 4" type="ORF">BBOV_I002290</name>
</gene>
<name>A7AW83_BABBO</name>